<keyword evidence="2" id="KW-1185">Reference proteome</keyword>
<organism evidence="1 2">
    <name type="scientific">Trifolium subterraneum</name>
    <name type="common">Subterranean clover</name>
    <dbReference type="NCBI Taxonomy" id="3900"/>
    <lineage>
        <taxon>Eukaryota</taxon>
        <taxon>Viridiplantae</taxon>
        <taxon>Streptophyta</taxon>
        <taxon>Embryophyta</taxon>
        <taxon>Tracheophyta</taxon>
        <taxon>Spermatophyta</taxon>
        <taxon>Magnoliopsida</taxon>
        <taxon>eudicotyledons</taxon>
        <taxon>Gunneridae</taxon>
        <taxon>Pentapetalae</taxon>
        <taxon>rosids</taxon>
        <taxon>fabids</taxon>
        <taxon>Fabales</taxon>
        <taxon>Fabaceae</taxon>
        <taxon>Papilionoideae</taxon>
        <taxon>50 kb inversion clade</taxon>
        <taxon>NPAAA clade</taxon>
        <taxon>Hologalegina</taxon>
        <taxon>IRL clade</taxon>
        <taxon>Trifolieae</taxon>
        <taxon>Trifolium</taxon>
    </lineage>
</organism>
<dbReference type="AlphaFoldDB" id="A0A2Z6LN22"/>
<dbReference type="OrthoDB" id="10645683at2759"/>
<sequence>MLFEIALTVNPLAFEGFGEVYEPTCASAFAGGLSSSITVWAVVVKTRIRTDNPHTQETNLAALCESALYPGIVTLYVPLADSGGCRLAGVGAWLCCLLIFFQLREMLVALRGALTHPKVNGPLPSLGTLHLRNGKKLGSSYSLSTLFSVMTLSSGVAELYEEAMEELQMTISNSRFSYLHTNHEFPLLQYLGKASLMLEGFTALLTSSPDLFCARPSQMSIQVQPGAEKELVSEEWVPTLIEGQGCRDVKTPYLPINRRSDTSLNSLGCSGFSSPILSPLTSGNISL</sequence>
<evidence type="ECO:0000313" key="2">
    <source>
        <dbReference type="Proteomes" id="UP000242715"/>
    </source>
</evidence>
<reference evidence="2" key="1">
    <citation type="journal article" date="2017" name="Front. Plant Sci.">
        <title>Climate Clever Clovers: New Paradigm to Reduce the Environmental Footprint of Ruminants by Breeding Low Methanogenic Forages Utilizing Haplotype Variation.</title>
        <authorList>
            <person name="Kaur P."/>
            <person name="Appels R."/>
            <person name="Bayer P.E."/>
            <person name="Keeble-Gagnere G."/>
            <person name="Wang J."/>
            <person name="Hirakawa H."/>
            <person name="Shirasawa K."/>
            <person name="Vercoe P."/>
            <person name="Stefanova K."/>
            <person name="Durmic Z."/>
            <person name="Nichols P."/>
            <person name="Revell C."/>
            <person name="Isobe S.N."/>
            <person name="Edwards D."/>
            <person name="Erskine W."/>
        </authorList>
    </citation>
    <scope>NUCLEOTIDE SEQUENCE [LARGE SCALE GENOMIC DNA]</scope>
    <source>
        <strain evidence="2">cv. Daliak</strain>
    </source>
</reference>
<accession>A0A2Z6LN22</accession>
<dbReference type="Proteomes" id="UP000242715">
    <property type="component" value="Unassembled WGS sequence"/>
</dbReference>
<protein>
    <submittedName>
        <fullName evidence="1">Uncharacterized protein</fullName>
    </submittedName>
</protein>
<dbReference type="EMBL" id="DF973196">
    <property type="protein sequence ID" value="GAU19194.1"/>
    <property type="molecule type" value="Genomic_DNA"/>
</dbReference>
<evidence type="ECO:0000313" key="1">
    <source>
        <dbReference type="EMBL" id="GAU19194.1"/>
    </source>
</evidence>
<proteinExistence type="predicted"/>
<gene>
    <name evidence="1" type="ORF">TSUD_198760</name>
</gene>
<name>A0A2Z6LN22_TRISU</name>